<feature type="transmembrane region" description="Helical" evidence="1">
    <location>
        <begin position="69"/>
        <end position="89"/>
    </location>
</feature>
<evidence type="ECO:0000313" key="4">
    <source>
        <dbReference type="Proteomes" id="UP000275232"/>
    </source>
</evidence>
<keyword evidence="1" id="KW-0472">Membrane</keyword>
<feature type="domain" description="DUF6644" evidence="2">
    <location>
        <begin position="1"/>
        <end position="130"/>
    </location>
</feature>
<organism evidence="3 4">
    <name type="scientific">Aurantiacibacter spongiae</name>
    <dbReference type="NCBI Taxonomy" id="2488860"/>
    <lineage>
        <taxon>Bacteria</taxon>
        <taxon>Pseudomonadati</taxon>
        <taxon>Pseudomonadota</taxon>
        <taxon>Alphaproteobacteria</taxon>
        <taxon>Sphingomonadales</taxon>
        <taxon>Erythrobacteraceae</taxon>
        <taxon>Aurantiacibacter</taxon>
    </lineage>
</organism>
<dbReference type="Pfam" id="PF20349">
    <property type="entry name" value="DUF6644"/>
    <property type="match status" value="1"/>
</dbReference>
<feature type="transmembrane region" description="Helical" evidence="1">
    <location>
        <begin position="37"/>
        <end position="57"/>
    </location>
</feature>
<feature type="transmembrane region" description="Helical" evidence="1">
    <location>
        <begin position="110"/>
        <end position="135"/>
    </location>
</feature>
<keyword evidence="4" id="KW-1185">Reference proteome</keyword>
<evidence type="ECO:0000259" key="2">
    <source>
        <dbReference type="Pfam" id="PF20349"/>
    </source>
</evidence>
<keyword evidence="1" id="KW-0812">Transmembrane</keyword>
<dbReference type="EMBL" id="RPFZ01000001">
    <property type="protein sequence ID" value="RPF72671.1"/>
    <property type="molecule type" value="Genomic_DNA"/>
</dbReference>
<comment type="caution">
    <text evidence="3">The sequence shown here is derived from an EMBL/GenBank/DDBJ whole genome shotgun (WGS) entry which is preliminary data.</text>
</comment>
<protein>
    <submittedName>
        <fullName evidence="3">DUF2214 family protein</fullName>
    </submittedName>
</protein>
<reference evidence="3 4" key="1">
    <citation type="submission" date="2018-11" db="EMBL/GenBank/DDBJ databases">
        <title>Erythrobacter spongiae sp. nov., isolated from a marine sponge.</title>
        <authorList>
            <person name="Zhuang L."/>
            <person name="Luo L."/>
        </authorList>
    </citation>
    <scope>NUCLEOTIDE SEQUENCE [LARGE SCALE GENOMIC DNA]</scope>
    <source>
        <strain evidence="3 4">HN-E23</strain>
    </source>
</reference>
<keyword evidence="1" id="KW-1133">Transmembrane helix</keyword>
<sequence length="136" mass="14470">MHVVGLVTVFGTILVVDLRLMGLASRTTEVKRLMGDVLPWTWSAFALAALSGLAMFASHASLYVANPWFLAKMGLLALAGLNMAIFQFATTRRGHSLPAGATPPHRARVAGALSLVLWVAVVFCGRAIGFTLGIYS</sequence>
<evidence type="ECO:0000313" key="3">
    <source>
        <dbReference type="EMBL" id="RPF72671.1"/>
    </source>
</evidence>
<accession>A0A3N5DTG4</accession>
<dbReference type="Proteomes" id="UP000275232">
    <property type="component" value="Unassembled WGS sequence"/>
</dbReference>
<name>A0A3N5DTG4_9SPHN</name>
<dbReference type="AlphaFoldDB" id="A0A3N5DTG4"/>
<feature type="transmembrane region" description="Helical" evidence="1">
    <location>
        <begin position="6"/>
        <end position="25"/>
    </location>
</feature>
<dbReference type="InterPro" id="IPR046586">
    <property type="entry name" value="DUF6644"/>
</dbReference>
<gene>
    <name evidence="3" type="ORF">EG799_04230</name>
</gene>
<proteinExistence type="predicted"/>
<evidence type="ECO:0000256" key="1">
    <source>
        <dbReference type="SAM" id="Phobius"/>
    </source>
</evidence>